<feature type="region of interest" description="Disordered" evidence="1">
    <location>
        <begin position="76"/>
        <end position="127"/>
    </location>
</feature>
<evidence type="ECO:0000256" key="1">
    <source>
        <dbReference type="SAM" id="MobiDB-lite"/>
    </source>
</evidence>
<sequence>MGQPTPTELASASSSATSLKSSSISQDGPNSTPTPNFVGNHSHSEHPASSGKHQKRAGMDDYLWMSSILRVIDEGVNRQDQKDDDGLAKVVTSTSKNAEGEIKVDDKTSTGVTAGKGKRRRRRRSHP</sequence>
<organism evidence="2 3">
    <name type="scientific">Kwoniella mangroviensis CBS 10435</name>
    <dbReference type="NCBI Taxonomy" id="1331196"/>
    <lineage>
        <taxon>Eukaryota</taxon>
        <taxon>Fungi</taxon>
        <taxon>Dikarya</taxon>
        <taxon>Basidiomycota</taxon>
        <taxon>Agaricomycotina</taxon>
        <taxon>Tremellomycetes</taxon>
        <taxon>Tremellales</taxon>
        <taxon>Cryptococcaceae</taxon>
        <taxon>Kwoniella</taxon>
    </lineage>
</organism>
<gene>
    <name evidence="2" type="ORF">L486_05781</name>
</gene>
<dbReference type="Proteomes" id="UP000092583">
    <property type="component" value="Unassembled WGS sequence"/>
</dbReference>
<protein>
    <submittedName>
        <fullName evidence="2">Uncharacterized protein</fullName>
    </submittedName>
</protein>
<evidence type="ECO:0000313" key="2">
    <source>
        <dbReference type="EMBL" id="OCF56925.1"/>
    </source>
</evidence>
<feature type="compositionally biased region" description="Basic and acidic residues" evidence="1">
    <location>
        <begin position="98"/>
        <end position="108"/>
    </location>
</feature>
<dbReference type="EMBL" id="KI669464">
    <property type="protein sequence ID" value="OCF56925.1"/>
    <property type="molecule type" value="Genomic_DNA"/>
</dbReference>
<name>A0A1B9IMX7_9TREE</name>
<evidence type="ECO:0000313" key="3">
    <source>
        <dbReference type="Proteomes" id="UP000092583"/>
    </source>
</evidence>
<feature type="compositionally biased region" description="Basic residues" evidence="1">
    <location>
        <begin position="116"/>
        <end position="127"/>
    </location>
</feature>
<feature type="region of interest" description="Disordered" evidence="1">
    <location>
        <begin position="1"/>
        <end position="57"/>
    </location>
</feature>
<dbReference type="AlphaFoldDB" id="A0A1B9IMX7"/>
<feature type="compositionally biased region" description="Basic and acidic residues" evidence="1">
    <location>
        <begin position="76"/>
        <end position="87"/>
    </location>
</feature>
<feature type="compositionally biased region" description="Low complexity" evidence="1">
    <location>
        <begin position="10"/>
        <end position="25"/>
    </location>
</feature>
<proteinExistence type="predicted"/>
<keyword evidence="3" id="KW-1185">Reference proteome</keyword>
<feature type="compositionally biased region" description="Polar residues" evidence="1">
    <location>
        <begin position="26"/>
        <end position="41"/>
    </location>
</feature>
<reference evidence="2 3" key="1">
    <citation type="submission" date="2013-07" db="EMBL/GenBank/DDBJ databases">
        <title>The Genome Sequence of Kwoniella mangroviensis CBS10435.</title>
        <authorList>
            <consortium name="The Broad Institute Genome Sequencing Platform"/>
            <person name="Cuomo C."/>
            <person name="Litvintseva A."/>
            <person name="Chen Y."/>
            <person name="Heitman J."/>
            <person name="Sun S."/>
            <person name="Springer D."/>
            <person name="Dromer F."/>
            <person name="Young S.K."/>
            <person name="Zeng Q."/>
            <person name="Gargeya S."/>
            <person name="Fitzgerald M."/>
            <person name="Abouelleil A."/>
            <person name="Alvarado L."/>
            <person name="Berlin A.M."/>
            <person name="Chapman S.B."/>
            <person name="Dewar J."/>
            <person name="Goldberg J."/>
            <person name="Griggs A."/>
            <person name="Gujja S."/>
            <person name="Hansen M."/>
            <person name="Howarth C."/>
            <person name="Imamovic A."/>
            <person name="Larimer J."/>
            <person name="McCowan C."/>
            <person name="Murphy C."/>
            <person name="Pearson M."/>
            <person name="Priest M."/>
            <person name="Roberts A."/>
            <person name="Saif S."/>
            <person name="Shea T."/>
            <person name="Sykes S."/>
            <person name="Wortman J."/>
            <person name="Nusbaum C."/>
            <person name="Birren B."/>
        </authorList>
    </citation>
    <scope>NUCLEOTIDE SEQUENCE [LARGE SCALE GENOMIC DNA]</scope>
    <source>
        <strain evidence="2 3">CBS 10435</strain>
    </source>
</reference>
<reference evidence="3" key="2">
    <citation type="submission" date="2013-12" db="EMBL/GenBank/DDBJ databases">
        <title>Evolution of pathogenesis and genome organization in the Tremellales.</title>
        <authorList>
            <person name="Cuomo C."/>
            <person name="Litvintseva A."/>
            <person name="Heitman J."/>
            <person name="Chen Y."/>
            <person name="Sun S."/>
            <person name="Springer D."/>
            <person name="Dromer F."/>
            <person name="Young S."/>
            <person name="Zeng Q."/>
            <person name="Chapman S."/>
            <person name="Gujja S."/>
            <person name="Saif S."/>
            <person name="Birren B."/>
        </authorList>
    </citation>
    <scope>NUCLEOTIDE SEQUENCE [LARGE SCALE GENOMIC DNA]</scope>
    <source>
        <strain evidence="3">CBS 10435</strain>
    </source>
</reference>
<accession>A0A1B9IMX7</accession>